<name>A0AB39VKL0_9GAMM</name>
<organism evidence="1">
    <name type="scientific">Rouxiella sp. WC2420</name>
    <dbReference type="NCBI Taxonomy" id="3234145"/>
    <lineage>
        <taxon>Bacteria</taxon>
        <taxon>Pseudomonadati</taxon>
        <taxon>Pseudomonadota</taxon>
        <taxon>Gammaproteobacteria</taxon>
        <taxon>Enterobacterales</taxon>
        <taxon>Yersiniaceae</taxon>
        <taxon>Rouxiella</taxon>
    </lineage>
</organism>
<sequence>MASSHHLATVKAADLLVHSYSRAMNPLLSSLSLSPTSLSLGTALGALSSTALLNSIMDKSYFRPNLAPLINLLDTIFQAELLRMFITHPVRLASMEEETKTWLCQSASAVVNIIQASLISRTASGLAFILELPQAWAALQHYRDIPLPEVIYRYTEWVIGTIDGGGSLPFFNSYSPLATVSMLAAYIMWTISRKPSPYSLPAGTNEMGYIAIKLLEISRYITHSSPRLGKATDIPLRISSQFEKHASSIQFQPRRYYGSRHSDNPSTASAASTELIPYYVVNRPVITSGSTVQGQVNSPLLPVILSSQAAHFAQRKSVNPSPAIIAFALISTTGAISYVGYQAVSALYTYLVHEANSENKTNLPVKISSHQRREALNRLARTRSLHISNFTPREQIDELILAAAINILPIPINNTRSNGVEIIARLADEIINARGDFNFRKINELFTQIKDLGGNKTIGLLRSKKSSQGKLRLMIWPHNQSIDLTCDIKSKKFTRPELRDALALIMHLILRSTETRYSILDALSRIKTSAVGLYYQWYIHNRHSPKNDTVESNYKNQTMQQFYDHLQDIMGSLLAPFNPQNVDTRRLIFFLIYLEMPNVCIGIQFDGKNSPAISKQNSYAIHGDLYLKTKGDELSYDNFLQTLNEVRNEDLKIINLITHSETYAAAFKQQGFIAQIHRMVFNTEYEIAEIEQRIGALTYIDRMSMIALAVSELGFNEKVPWTAKKIIPYPGNLSKENAFKVIHNDFEKRESNSGRTGAMIPRSHMIAVEKYRTWLEQYVALNGHLEVMLKIDPNVFDILAKKYPLQDIDQYLKKIISHRSIKKIFNVKYDDNLTQESKLIYQSILLSLKLLSQNDQDFISNSTKFQIINLTKYAHTLLNLFAQLEGRQKEKFETWNLASMVIAESNNSRRVYSFNRRFHLKTHENVLIERLTQCSDDTGVLYIHDFLRQYMTENKASYIETNTEIKCIIHQASILYYTYELDIEEFDSKDKVFRRLQQHQLQPRVDRKVNAYGETSEEIELSTDPRWLAFRPWLPFIECYDFSSGLANDKDSLWITAIDGLTCGLNFIPAGKIVSFPFRIAIKGVRKLVYPTEKAFRNTFFQSVESFFSKRISGISPETLDEFKRLYKNIYSQEMFNLPQQKVSHVFIDGVYNFISRGSPIPLPNFFKWNMHGFVDAFSNMNKGLLLKTVAQGVKANAAPAVGFIGQKIAPKVFRSVRKKLQSSSAESGEQQHQNIISEFSNPDSYLPYAITFLENKCTFNELRFHCDLTTLDQLIPIWNENDTTVEQLAIKRKIYTKLLIALFSNNNTQLWQQSLKNISVTMEINKINETRLVSFFSVKPSVMQQIQYLHNYYVRLWQHDFDALLQMITNKRITVAAPELWDFLLNRIEGKHDTSLSNQLTQLFDNPNTLHLQLYFHELVQNIQWTCSLPDMEDDRVSARYISEAFSQLTFINYQDWDKEFSVNLLTDTLIEQRLFLASITAEKLRPFVMTLVADLKKAFDFTNAECVYLPFLKKSTGPEYRDYSPQQRAEMFNACRVHQQDLTHRLPAIFVLSKYADFTDAREGRPNAVPTTIWSQITADEVFLSARRDVNRLFYRQYDRFIVSYDYQKALKDSMINETVPDRPPLRG</sequence>
<reference evidence="1" key="1">
    <citation type="submission" date="2024-07" db="EMBL/GenBank/DDBJ databases">
        <authorList>
            <person name="Biller S.J."/>
        </authorList>
    </citation>
    <scope>NUCLEOTIDE SEQUENCE</scope>
    <source>
        <strain evidence="1">WC2420</strain>
    </source>
</reference>
<proteinExistence type="predicted"/>
<accession>A0AB39VKL0</accession>
<protein>
    <submittedName>
        <fullName evidence="1">Uncharacterized protein</fullName>
    </submittedName>
</protein>
<dbReference type="EMBL" id="CP165628">
    <property type="protein sequence ID" value="XDU70950.1"/>
    <property type="molecule type" value="Genomic_DNA"/>
</dbReference>
<gene>
    <name evidence="1" type="ORF">AB3G37_15395</name>
</gene>
<dbReference type="RefSeq" id="WP_369788385.1">
    <property type="nucleotide sequence ID" value="NZ_CP165628.1"/>
</dbReference>
<evidence type="ECO:0000313" key="1">
    <source>
        <dbReference type="EMBL" id="XDU70950.1"/>
    </source>
</evidence>